<proteinExistence type="predicted"/>
<reference evidence="1" key="1">
    <citation type="journal article" date="2019" name="bioRxiv">
        <title>The Genome of the Zebra Mussel, Dreissena polymorpha: A Resource for Invasive Species Research.</title>
        <authorList>
            <person name="McCartney M.A."/>
            <person name="Auch B."/>
            <person name="Kono T."/>
            <person name="Mallez S."/>
            <person name="Zhang Y."/>
            <person name="Obille A."/>
            <person name="Becker A."/>
            <person name="Abrahante J.E."/>
            <person name="Garbe J."/>
            <person name="Badalamenti J.P."/>
            <person name="Herman A."/>
            <person name="Mangelson H."/>
            <person name="Liachko I."/>
            <person name="Sullivan S."/>
            <person name="Sone E.D."/>
            <person name="Koren S."/>
            <person name="Silverstein K.A.T."/>
            <person name="Beckman K.B."/>
            <person name="Gohl D.M."/>
        </authorList>
    </citation>
    <scope>NUCLEOTIDE SEQUENCE</scope>
    <source>
        <strain evidence="1">Duluth1</strain>
        <tissue evidence="1">Whole animal</tissue>
    </source>
</reference>
<dbReference type="Proteomes" id="UP000828390">
    <property type="component" value="Unassembled WGS sequence"/>
</dbReference>
<evidence type="ECO:0000313" key="1">
    <source>
        <dbReference type="EMBL" id="KAH3751997.1"/>
    </source>
</evidence>
<reference evidence="1" key="2">
    <citation type="submission" date="2020-11" db="EMBL/GenBank/DDBJ databases">
        <authorList>
            <person name="McCartney M.A."/>
            <person name="Auch B."/>
            <person name="Kono T."/>
            <person name="Mallez S."/>
            <person name="Becker A."/>
            <person name="Gohl D.M."/>
            <person name="Silverstein K.A.T."/>
            <person name="Koren S."/>
            <person name="Bechman K.B."/>
            <person name="Herman A."/>
            <person name="Abrahante J.E."/>
            <person name="Garbe J."/>
        </authorList>
    </citation>
    <scope>NUCLEOTIDE SEQUENCE</scope>
    <source>
        <strain evidence="1">Duluth1</strain>
        <tissue evidence="1">Whole animal</tissue>
    </source>
</reference>
<keyword evidence="2" id="KW-1185">Reference proteome</keyword>
<evidence type="ECO:0000313" key="2">
    <source>
        <dbReference type="Proteomes" id="UP000828390"/>
    </source>
</evidence>
<dbReference type="AlphaFoldDB" id="A0A9D4DLS8"/>
<protein>
    <submittedName>
        <fullName evidence="1">Uncharacterized protein</fullName>
    </submittedName>
</protein>
<sequence length="51" mass="5994">MNGTFNKSLTQLSKETTQLRDDLLREVKRLDDFKEKEPDFKNASMQAKSFI</sequence>
<gene>
    <name evidence="1" type="ORF">DPMN_186605</name>
</gene>
<dbReference type="EMBL" id="JAIWYP010000010">
    <property type="protein sequence ID" value="KAH3751997.1"/>
    <property type="molecule type" value="Genomic_DNA"/>
</dbReference>
<comment type="caution">
    <text evidence="1">The sequence shown here is derived from an EMBL/GenBank/DDBJ whole genome shotgun (WGS) entry which is preliminary data.</text>
</comment>
<name>A0A9D4DLS8_DREPO</name>
<organism evidence="1 2">
    <name type="scientific">Dreissena polymorpha</name>
    <name type="common">Zebra mussel</name>
    <name type="synonym">Mytilus polymorpha</name>
    <dbReference type="NCBI Taxonomy" id="45954"/>
    <lineage>
        <taxon>Eukaryota</taxon>
        <taxon>Metazoa</taxon>
        <taxon>Spiralia</taxon>
        <taxon>Lophotrochozoa</taxon>
        <taxon>Mollusca</taxon>
        <taxon>Bivalvia</taxon>
        <taxon>Autobranchia</taxon>
        <taxon>Heteroconchia</taxon>
        <taxon>Euheterodonta</taxon>
        <taxon>Imparidentia</taxon>
        <taxon>Neoheterodontei</taxon>
        <taxon>Myida</taxon>
        <taxon>Dreissenoidea</taxon>
        <taxon>Dreissenidae</taxon>
        <taxon>Dreissena</taxon>
    </lineage>
</organism>
<accession>A0A9D4DLS8</accession>